<dbReference type="KEGG" id="afx:JZ786_20275"/>
<proteinExistence type="predicted"/>
<gene>
    <name evidence="1" type="ORF">JZ786_20275</name>
</gene>
<evidence type="ECO:0000313" key="1">
    <source>
        <dbReference type="EMBL" id="QSO46750.1"/>
    </source>
</evidence>
<dbReference type="RefSeq" id="WP_206656114.1">
    <property type="nucleotide sequence ID" value="NZ_CP071182.1"/>
</dbReference>
<dbReference type="EMBL" id="CP071182">
    <property type="protein sequence ID" value="QSO46750.1"/>
    <property type="molecule type" value="Genomic_DNA"/>
</dbReference>
<organism evidence="1 2">
    <name type="scientific">Alicyclobacillus mengziensis</name>
    <dbReference type="NCBI Taxonomy" id="2931921"/>
    <lineage>
        <taxon>Bacteria</taxon>
        <taxon>Bacillati</taxon>
        <taxon>Bacillota</taxon>
        <taxon>Bacilli</taxon>
        <taxon>Bacillales</taxon>
        <taxon>Alicyclobacillaceae</taxon>
        <taxon>Alicyclobacillus</taxon>
    </lineage>
</organism>
<sequence length="366" mass="41461">MRDPIFEFTTFQSAIADTMGEFLGFENTGLDREALSSTIKYVKSMTPLVALDFMKFVPLHFSDNQVREVLLHYSPTRFSGLVPKDILKLFHKRAEVKQLIRESQGWRIDDAPLRPCRGIAIGFKGHNETSINTYHLLESEVVSMDDATRQVLFRQYLRDEPPDTAYFLSWVFQSINRSAGGLFKELVHDLEQVGHVGGMYLATSDFVRELLDYRFGNTSDLRQDVANLAMNLDLPILENVSLQRIVEIRAKDGEAFANFRVALERNLRSLRSINDAVKLKTELENISHELSEAQVSDIQSKMRGLTKKTLVNGVIGAASLGTTILSHGITLFGVILAATKGYEQYSQYLDEVKQNPAYFLWKVKKG</sequence>
<reference evidence="1 2" key="1">
    <citation type="submission" date="2021-02" db="EMBL/GenBank/DDBJ databases">
        <title>Alicyclobacillus curvatus sp. nov. and Alicyclobacillus mengziensis sp. nov., two acidophilic bacteria isolated from acid mine drainage.</title>
        <authorList>
            <person name="Huang Y."/>
        </authorList>
    </citation>
    <scope>NUCLEOTIDE SEQUENCE [LARGE SCALE GENOMIC DNA]</scope>
    <source>
        <strain evidence="1 2">S30H14</strain>
    </source>
</reference>
<dbReference type="AlphaFoldDB" id="A0A9X7VXR3"/>
<keyword evidence="2" id="KW-1185">Reference proteome</keyword>
<accession>A0A9X7VXR3</accession>
<evidence type="ECO:0000313" key="2">
    <source>
        <dbReference type="Proteomes" id="UP000663505"/>
    </source>
</evidence>
<name>A0A9X7VXR3_9BACL</name>
<protein>
    <submittedName>
        <fullName evidence="1">Uncharacterized protein</fullName>
    </submittedName>
</protein>
<dbReference type="Proteomes" id="UP000663505">
    <property type="component" value="Chromosome"/>
</dbReference>